<feature type="transmembrane region" description="Helical" evidence="8">
    <location>
        <begin position="95"/>
        <end position="113"/>
    </location>
</feature>
<gene>
    <name evidence="10" type="ORF">AtDm6_1182</name>
</gene>
<evidence type="ECO:0000256" key="8">
    <source>
        <dbReference type="RuleBase" id="RU365088"/>
    </source>
</evidence>
<dbReference type="Proteomes" id="UP000029448">
    <property type="component" value="Unassembled WGS sequence"/>
</dbReference>
<dbReference type="EMBL" id="JOKM01000038">
    <property type="protein sequence ID" value="KGB24474.1"/>
    <property type="molecule type" value="Genomic_DNA"/>
</dbReference>
<dbReference type="CDD" id="cd17320">
    <property type="entry name" value="MFS_MdfA_MDR_like"/>
    <property type="match status" value="1"/>
</dbReference>
<dbReference type="InterPro" id="IPR036259">
    <property type="entry name" value="MFS_trans_sf"/>
</dbReference>
<dbReference type="SUPFAM" id="SSF103473">
    <property type="entry name" value="MFS general substrate transporter"/>
    <property type="match status" value="1"/>
</dbReference>
<evidence type="ECO:0000313" key="10">
    <source>
        <dbReference type="EMBL" id="KGB24474.1"/>
    </source>
</evidence>
<comment type="similarity">
    <text evidence="2 8">Belongs to the major facilitator superfamily. Bcr/CmlA family.</text>
</comment>
<protein>
    <recommendedName>
        <fullName evidence="8">Bcr/CflA family efflux transporter</fullName>
    </recommendedName>
</protein>
<name>A0A094YV22_9PROT</name>
<feature type="transmembrane region" description="Helical" evidence="8">
    <location>
        <begin position="423"/>
        <end position="442"/>
    </location>
</feature>
<feature type="transmembrane region" description="Helical" evidence="8">
    <location>
        <begin position="214"/>
        <end position="234"/>
    </location>
</feature>
<evidence type="ECO:0000256" key="3">
    <source>
        <dbReference type="ARBA" id="ARBA00022448"/>
    </source>
</evidence>
<dbReference type="PANTHER" id="PTHR23502:SF132">
    <property type="entry name" value="POLYAMINE TRANSPORTER 2-RELATED"/>
    <property type="match status" value="1"/>
</dbReference>
<feature type="transmembrane region" description="Helical" evidence="8">
    <location>
        <begin position="329"/>
        <end position="353"/>
    </location>
</feature>
<comment type="subcellular location">
    <subcellularLocation>
        <location evidence="8">Cell inner membrane</location>
        <topology evidence="8">Multi-pass membrane protein</topology>
    </subcellularLocation>
    <subcellularLocation>
        <location evidence="1">Cell membrane</location>
        <topology evidence="1">Multi-pass membrane protein</topology>
    </subcellularLocation>
</comment>
<evidence type="ECO:0000256" key="6">
    <source>
        <dbReference type="ARBA" id="ARBA00022989"/>
    </source>
</evidence>
<dbReference type="InterPro" id="IPR020846">
    <property type="entry name" value="MFS_dom"/>
</dbReference>
<comment type="caution">
    <text evidence="8">Lacks conserved residue(s) required for the propagation of feature annotation.</text>
</comment>
<feature type="transmembrane region" description="Helical" evidence="8">
    <location>
        <begin position="59"/>
        <end position="75"/>
    </location>
</feature>
<dbReference type="PANTHER" id="PTHR23502">
    <property type="entry name" value="MAJOR FACILITATOR SUPERFAMILY"/>
    <property type="match status" value="1"/>
</dbReference>
<evidence type="ECO:0000259" key="9">
    <source>
        <dbReference type="PROSITE" id="PS50850"/>
    </source>
</evidence>
<keyword evidence="3 8" id="KW-0813">Transport</keyword>
<evidence type="ECO:0000256" key="1">
    <source>
        <dbReference type="ARBA" id="ARBA00004651"/>
    </source>
</evidence>
<dbReference type="GO" id="GO:0005886">
    <property type="term" value="C:plasma membrane"/>
    <property type="evidence" value="ECO:0007669"/>
    <property type="project" value="UniProtKB-SubCell"/>
</dbReference>
<feature type="transmembrane region" description="Helical" evidence="8">
    <location>
        <begin position="155"/>
        <end position="172"/>
    </location>
</feature>
<feature type="transmembrane region" description="Helical" evidence="8">
    <location>
        <begin position="184"/>
        <end position="202"/>
    </location>
</feature>
<keyword evidence="8" id="KW-0997">Cell inner membrane</keyword>
<evidence type="ECO:0000256" key="4">
    <source>
        <dbReference type="ARBA" id="ARBA00022475"/>
    </source>
</evidence>
<feature type="transmembrane region" description="Helical" evidence="8">
    <location>
        <begin position="125"/>
        <end position="149"/>
    </location>
</feature>
<feature type="domain" description="Major facilitator superfamily (MFS) profile" evidence="9">
    <location>
        <begin position="60"/>
        <end position="447"/>
    </location>
</feature>
<dbReference type="NCBIfam" id="TIGR00710">
    <property type="entry name" value="efflux_Bcr_CflA"/>
    <property type="match status" value="1"/>
</dbReference>
<evidence type="ECO:0000256" key="7">
    <source>
        <dbReference type="ARBA" id="ARBA00023136"/>
    </source>
</evidence>
<dbReference type="GO" id="GO:1990961">
    <property type="term" value="P:xenobiotic detoxification by transmembrane export across the plasma membrane"/>
    <property type="evidence" value="ECO:0007669"/>
    <property type="project" value="InterPro"/>
</dbReference>
<dbReference type="InterPro" id="IPR004812">
    <property type="entry name" value="Efflux_drug-R_Bcr/CmlA"/>
</dbReference>
<dbReference type="Gene3D" id="1.20.1720.10">
    <property type="entry name" value="Multidrug resistance protein D"/>
    <property type="match status" value="1"/>
</dbReference>
<dbReference type="GO" id="GO:0042910">
    <property type="term" value="F:xenobiotic transmembrane transporter activity"/>
    <property type="evidence" value="ECO:0007669"/>
    <property type="project" value="InterPro"/>
</dbReference>
<feature type="transmembrane region" description="Helical" evidence="8">
    <location>
        <begin position="263"/>
        <end position="283"/>
    </location>
</feature>
<accession>A0A094YV22</accession>
<keyword evidence="5 8" id="KW-0812">Transmembrane</keyword>
<dbReference type="AlphaFoldDB" id="A0A094YV22"/>
<evidence type="ECO:0000256" key="2">
    <source>
        <dbReference type="ARBA" id="ARBA00006236"/>
    </source>
</evidence>
<comment type="caution">
    <text evidence="10">The sequence shown here is derived from an EMBL/GenBank/DDBJ whole genome shotgun (WGS) entry which is preliminary data.</text>
</comment>
<keyword evidence="7 8" id="KW-0472">Membrane</keyword>
<evidence type="ECO:0000256" key="5">
    <source>
        <dbReference type="ARBA" id="ARBA00022692"/>
    </source>
</evidence>
<organism evidence="10 11">
    <name type="scientific">Acetobacter tropicalis</name>
    <dbReference type="NCBI Taxonomy" id="104102"/>
    <lineage>
        <taxon>Bacteria</taxon>
        <taxon>Pseudomonadati</taxon>
        <taxon>Pseudomonadota</taxon>
        <taxon>Alphaproteobacteria</taxon>
        <taxon>Acetobacterales</taxon>
        <taxon>Acetobacteraceae</taxon>
        <taxon>Acetobacter</taxon>
    </lineage>
</organism>
<feature type="transmembrane region" description="Helical" evidence="8">
    <location>
        <begin position="295"/>
        <end position="317"/>
    </location>
</feature>
<feature type="transmembrane region" description="Helical" evidence="8">
    <location>
        <begin position="359"/>
        <end position="376"/>
    </location>
</feature>
<keyword evidence="4" id="KW-1003">Cell membrane</keyword>
<keyword evidence="6 8" id="KW-1133">Transmembrane helix</keyword>
<reference evidence="10 11" key="1">
    <citation type="submission" date="2014-06" db="EMBL/GenBank/DDBJ databases">
        <title>Functional and comparative genomic analyses of the Drosophila gut microbiota identify candidate symbiosis factors.</title>
        <authorList>
            <person name="Newell P.D."/>
            <person name="Chaston J.M."/>
            <person name="Douglas A.E."/>
        </authorList>
    </citation>
    <scope>NUCLEOTIDE SEQUENCE [LARGE SCALE GENOMIC DNA]</scope>
    <source>
        <strain evidence="10 11">DmCS_006</strain>
    </source>
</reference>
<dbReference type="InterPro" id="IPR011701">
    <property type="entry name" value="MFS"/>
</dbReference>
<dbReference type="Pfam" id="PF07690">
    <property type="entry name" value="MFS_1"/>
    <property type="match status" value="1"/>
</dbReference>
<dbReference type="PATRIC" id="fig|104102.7.peg.1174"/>
<dbReference type="PROSITE" id="PS50850">
    <property type="entry name" value="MFS"/>
    <property type="match status" value="1"/>
</dbReference>
<proteinExistence type="inferred from homology"/>
<sequence length="454" mass="48041">MLRELLFAVLVCASLCSDLAGQNRTERQKNNFFLFSGLISYMTRFSPPKTLPSGSFTPWLIVLLGLVTAIGPLATDMYLPAFPEVERDLGGGPGSAQFTLGAWFFGLAIGQFSQGPLSDRFGRRAPLVIGLAIFAVASAGCAMVQNYHLFCLCRFLGAVGGSASAVIPRAIVRDVATGKKGARIMSQLTLVFGVMPVLAPSLGSIVLKFGNWRWIFWVGALYGVAGIVGILLSLPDTLAPERRIAFSPVRIASRYILILKEPVFFSNALLATFSTFVMFAYLGSAPVLFEQVLHFSAGQFGLFFGVNAAAFILGTQINGRLVHKFAMPFLLEAALLWALGVGVLFVVLALAGIAGEHHPILTCALITSITGALGFIGPNATVMSFYHHGHHAGSASAMLGTMQFSIGSLSSVLVGMLPGGSAIPTAIGMMTGILGMAAADLMRRRAPAIGTEDD</sequence>
<keyword evidence="11" id="KW-1185">Reference proteome</keyword>
<evidence type="ECO:0000313" key="11">
    <source>
        <dbReference type="Proteomes" id="UP000029448"/>
    </source>
</evidence>